<dbReference type="OrthoDB" id="296386at2759"/>
<feature type="transmembrane region" description="Helical" evidence="5">
    <location>
        <begin position="286"/>
        <end position="309"/>
    </location>
</feature>
<keyword evidence="4 5" id="KW-0472">Membrane</keyword>
<feature type="transmembrane region" description="Helical" evidence="5">
    <location>
        <begin position="596"/>
        <end position="615"/>
    </location>
</feature>
<dbReference type="AlphaFoldDB" id="A0A317VNF7"/>
<dbReference type="InterPro" id="IPR007632">
    <property type="entry name" value="Anoctamin"/>
</dbReference>
<organism evidence="8 9">
    <name type="scientific">Aspergillus heteromorphus CBS 117.55</name>
    <dbReference type="NCBI Taxonomy" id="1448321"/>
    <lineage>
        <taxon>Eukaryota</taxon>
        <taxon>Fungi</taxon>
        <taxon>Dikarya</taxon>
        <taxon>Ascomycota</taxon>
        <taxon>Pezizomycotina</taxon>
        <taxon>Eurotiomycetes</taxon>
        <taxon>Eurotiomycetidae</taxon>
        <taxon>Eurotiales</taxon>
        <taxon>Aspergillaceae</taxon>
        <taxon>Aspergillus</taxon>
        <taxon>Aspergillus subgen. Circumdati</taxon>
    </lineage>
</organism>
<dbReference type="GO" id="GO:0032541">
    <property type="term" value="C:cortical endoplasmic reticulum"/>
    <property type="evidence" value="ECO:0007669"/>
    <property type="project" value="TreeGrafter"/>
</dbReference>
<keyword evidence="9" id="KW-1185">Reference proteome</keyword>
<protein>
    <submittedName>
        <fullName evidence="8">Plasma membrane stress response protein</fullName>
    </submittedName>
</protein>
<accession>A0A317VNF7</accession>
<name>A0A317VNF7_9EURO</name>
<dbReference type="InterPro" id="IPR049452">
    <property type="entry name" value="Anoctamin_TM"/>
</dbReference>
<comment type="caution">
    <text evidence="8">The sequence shown here is derived from an EMBL/GenBank/DDBJ whole genome shotgun (WGS) entry which is preliminary data.</text>
</comment>
<feature type="domain" description="Anoctamin transmembrane" evidence="6">
    <location>
        <begin position="174"/>
        <end position="626"/>
    </location>
</feature>
<evidence type="ECO:0000256" key="3">
    <source>
        <dbReference type="ARBA" id="ARBA00022989"/>
    </source>
</evidence>
<evidence type="ECO:0000256" key="2">
    <source>
        <dbReference type="ARBA" id="ARBA00022692"/>
    </source>
</evidence>
<evidence type="ECO:0000259" key="6">
    <source>
        <dbReference type="Pfam" id="PF04547"/>
    </source>
</evidence>
<feature type="transmembrane region" description="Helical" evidence="5">
    <location>
        <begin position="211"/>
        <end position="232"/>
    </location>
</feature>
<evidence type="ECO:0000256" key="5">
    <source>
        <dbReference type="SAM" id="Phobius"/>
    </source>
</evidence>
<proteinExistence type="predicted"/>
<dbReference type="PANTHER" id="PTHR12308">
    <property type="entry name" value="ANOCTAMIN"/>
    <property type="match status" value="1"/>
</dbReference>
<dbReference type="EMBL" id="MSFL01000021">
    <property type="protein sequence ID" value="PWY75465.1"/>
    <property type="molecule type" value="Genomic_DNA"/>
</dbReference>
<dbReference type="InterPro" id="IPR049456">
    <property type="entry name" value="Anoctamin_N_fung"/>
</dbReference>
<feature type="transmembrane region" description="Helical" evidence="5">
    <location>
        <begin position="372"/>
        <end position="393"/>
    </location>
</feature>
<dbReference type="Pfam" id="PF20877">
    <property type="entry name" value="Anoctamin_N"/>
    <property type="match status" value="1"/>
</dbReference>
<dbReference type="RefSeq" id="XP_025397431.1">
    <property type="nucleotide sequence ID" value="XM_025543707.1"/>
</dbReference>
<evidence type="ECO:0000256" key="4">
    <source>
        <dbReference type="ARBA" id="ARBA00023136"/>
    </source>
</evidence>
<feature type="transmembrane region" description="Helical" evidence="5">
    <location>
        <begin position="182"/>
        <end position="205"/>
    </location>
</feature>
<evidence type="ECO:0000259" key="7">
    <source>
        <dbReference type="Pfam" id="PF20877"/>
    </source>
</evidence>
<dbReference type="STRING" id="1448321.A0A317VNF7"/>
<dbReference type="Proteomes" id="UP000247233">
    <property type="component" value="Unassembled WGS sequence"/>
</dbReference>
<evidence type="ECO:0000256" key="1">
    <source>
        <dbReference type="ARBA" id="ARBA00004141"/>
    </source>
</evidence>
<evidence type="ECO:0000313" key="9">
    <source>
        <dbReference type="Proteomes" id="UP000247233"/>
    </source>
</evidence>
<feature type="domain" description="Anoctamin alpha-beta plait" evidence="7">
    <location>
        <begin position="19"/>
        <end position="141"/>
    </location>
</feature>
<feature type="transmembrane region" description="Helical" evidence="5">
    <location>
        <begin position="517"/>
        <end position="540"/>
    </location>
</feature>
<feature type="transmembrane region" description="Helical" evidence="5">
    <location>
        <begin position="321"/>
        <end position="340"/>
    </location>
</feature>
<sequence>MGFFAGHGPVDQSELDNFGVDWVIHFSFEEVELSQAIQEFRTLIQDLQEAHLEVQVRHGHGSSLLVCIRVPPDLLGNLVYKSRVKDWLHGIIHELPQGDDYAVVEAETPAEALRSVYHAVSWQKSLGGAGVTPTLGQWKNVTTSIPLHDRSANAELLRKWSKTIFLTAEDLDAIRALFGEKIAFYFAFIHCYSCFLVFPAAWGIFCWFYLGPYSITCGAVTCLWAIVFVEYWKTREMDLSLRWNVKDVGFLKVTRPQWIWDKEIVNPGTGETIRVFSVHRQFARQLLLIPFASVAALALGSLIILTFALEIMVSEVYNGPMKGYLEFLPTILFSLSLPTINNTLTEFAKRLTDYENYRTQDQYDLAQTSKTFVMNFITSFLPTLLTAFVYVPFGGKIVPYLDTLREYGLLSANLAREINIDTSRLQQEVIYLSATAQVLNFGEEIVLPYVKQTLWHKWRDYREGRHATRYPRRYSTRTDQLLVDAPEESAFLSRVRDELEADEYNVHDDTLEMCVQFGFLVLFGVAWPLVSLGFLANNWLELRGDFFKLSLECQRPPPIRADSIGPSLQGLEVLSWLGTLSTAAIVYLYRDGMEEVHISSLLMALLFAEWAYVSIRYIVRTGIEKIAFVSLRREASKRYAMRKRYLEATSGRVSPRGKPRVRFQDRVSVFSSATDVGASGKEDFLHPGHEGMGRRGFWAQETADAGVRLIKALNNNMDGSRTGPVKGAKGA</sequence>
<reference evidence="8 9" key="1">
    <citation type="submission" date="2016-12" db="EMBL/GenBank/DDBJ databases">
        <title>The genomes of Aspergillus section Nigri reveals drivers in fungal speciation.</title>
        <authorList>
            <consortium name="DOE Joint Genome Institute"/>
            <person name="Vesth T.C."/>
            <person name="Nybo J."/>
            <person name="Theobald S."/>
            <person name="Brandl J."/>
            <person name="Frisvad J.C."/>
            <person name="Nielsen K.F."/>
            <person name="Lyhne E.K."/>
            <person name="Kogle M.E."/>
            <person name="Kuo A."/>
            <person name="Riley R."/>
            <person name="Clum A."/>
            <person name="Nolan M."/>
            <person name="Lipzen A."/>
            <person name="Salamov A."/>
            <person name="Henrissat B."/>
            <person name="Wiebenga A."/>
            <person name="De Vries R.P."/>
            <person name="Grigoriev I.V."/>
            <person name="Mortensen U.H."/>
            <person name="Andersen M.R."/>
            <person name="Baker S.E."/>
        </authorList>
    </citation>
    <scope>NUCLEOTIDE SEQUENCE [LARGE SCALE GENOMIC DNA]</scope>
    <source>
        <strain evidence="8 9">CBS 117.55</strain>
    </source>
</reference>
<dbReference type="VEuPathDB" id="FungiDB:BO70DRAFT_364020"/>
<dbReference type="GeneID" id="37065944"/>
<gene>
    <name evidence="8" type="ORF">BO70DRAFT_364020</name>
</gene>
<dbReference type="GO" id="GO:0016020">
    <property type="term" value="C:membrane"/>
    <property type="evidence" value="ECO:0007669"/>
    <property type="project" value="UniProtKB-SubCell"/>
</dbReference>
<evidence type="ECO:0000313" key="8">
    <source>
        <dbReference type="EMBL" id="PWY75465.1"/>
    </source>
</evidence>
<dbReference type="GO" id="GO:0005254">
    <property type="term" value="F:chloride channel activity"/>
    <property type="evidence" value="ECO:0007669"/>
    <property type="project" value="TreeGrafter"/>
</dbReference>
<keyword evidence="2 5" id="KW-0812">Transmembrane</keyword>
<keyword evidence="3 5" id="KW-1133">Transmembrane helix</keyword>
<dbReference type="PANTHER" id="PTHR12308:SF77">
    <property type="entry name" value="MEMBRANE STRESS RESPONSE PROTEIN (IST2), PUTATIVE (AFU_ORTHOLOGUE AFUA_4G03330)-RELATED"/>
    <property type="match status" value="1"/>
</dbReference>
<comment type="subcellular location">
    <subcellularLocation>
        <location evidence="1">Membrane</location>
        <topology evidence="1">Multi-pass membrane protein</topology>
    </subcellularLocation>
</comment>
<dbReference type="Pfam" id="PF04547">
    <property type="entry name" value="Anoctamin"/>
    <property type="match status" value="1"/>
</dbReference>